<dbReference type="OrthoDB" id="2013972at2759"/>
<organism evidence="13 14">
    <name type="scientific">Rhodotorula diobovata</name>
    <dbReference type="NCBI Taxonomy" id="5288"/>
    <lineage>
        <taxon>Eukaryota</taxon>
        <taxon>Fungi</taxon>
        <taxon>Dikarya</taxon>
        <taxon>Basidiomycota</taxon>
        <taxon>Pucciniomycotina</taxon>
        <taxon>Microbotryomycetes</taxon>
        <taxon>Sporidiobolales</taxon>
        <taxon>Sporidiobolaceae</taxon>
        <taxon>Rhodotorula</taxon>
    </lineage>
</organism>
<dbReference type="AlphaFoldDB" id="A0A5C5G6S0"/>
<comment type="caution">
    <text evidence="13">The sequence shown here is derived from an EMBL/GenBank/DDBJ whole genome shotgun (WGS) entry which is preliminary data.</text>
</comment>
<keyword evidence="9 12" id="KW-1133">Transmembrane helix</keyword>
<evidence type="ECO:0000256" key="6">
    <source>
        <dbReference type="ARBA" id="ARBA00022824"/>
    </source>
</evidence>
<evidence type="ECO:0000256" key="1">
    <source>
        <dbReference type="ARBA" id="ARBA00004648"/>
    </source>
</evidence>
<dbReference type="InterPro" id="IPR045260">
    <property type="entry name" value="Sec12-like"/>
</dbReference>
<evidence type="ECO:0000313" key="14">
    <source>
        <dbReference type="Proteomes" id="UP000311382"/>
    </source>
</evidence>
<keyword evidence="4 12" id="KW-0812">Transmembrane</keyword>
<dbReference type="PANTHER" id="PTHR23284">
    <property type="entry name" value="PROLACTIN REGULATORY ELEMENT BINDING PROTEIN"/>
    <property type="match status" value="1"/>
</dbReference>
<keyword evidence="6" id="KW-0256">Endoplasmic reticulum</keyword>
<dbReference type="InterPro" id="IPR011047">
    <property type="entry name" value="Quinoprotein_ADH-like_sf"/>
</dbReference>
<proteinExistence type="predicted"/>
<keyword evidence="10 12" id="KW-0472">Membrane</keyword>
<dbReference type="GO" id="GO:0015031">
    <property type="term" value="P:protein transport"/>
    <property type="evidence" value="ECO:0007669"/>
    <property type="project" value="UniProtKB-KW"/>
</dbReference>
<evidence type="ECO:0000256" key="11">
    <source>
        <dbReference type="PROSITE-ProRule" id="PRU00221"/>
    </source>
</evidence>
<feature type="repeat" description="WD" evidence="11">
    <location>
        <begin position="341"/>
        <end position="374"/>
    </location>
</feature>
<keyword evidence="5" id="KW-0677">Repeat</keyword>
<protein>
    <submittedName>
        <fullName evidence="13">Quinon protein alcohol dehydrogenase-like superfamily</fullName>
    </submittedName>
</protein>
<dbReference type="GO" id="GO:0005789">
    <property type="term" value="C:endoplasmic reticulum membrane"/>
    <property type="evidence" value="ECO:0007669"/>
    <property type="project" value="UniProtKB-SubCell"/>
</dbReference>
<evidence type="ECO:0000256" key="8">
    <source>
        <dbReference type="ARBA" id="ARBA00022927"/>
    </source>
</evidence>
<dbReference type="Proteomes" id="UP000311382">
    <property type="component" value="Unassembled WGS sequence"/>
</dbReference>
<dbReference type="GO" id="GO:0006888">
    <property type="term" value="P:endoplasmic reticulum to Golgi vesicle-mediated transport"/>
    <property type="evidence" value="ECO:0007669"/>
    <property type="project" value="TreeGrafter"/>
</dbReference>
<keyword evidence="8" id="KW-0653">Protein transport</keyword>
<dbReference type="InterPro" id="IPR015943">
    <property type="entry name" value="WD40/YVTN_repeat-like_dom_sf"/>
</dbReference>
<evidence type="ECO:0000256" key="4">
    <source>
        <dbReference type="ARBA" id="ARBA00022692"/>
    </source>
</evidence>
<evidence type="ECO:0000256" key="3">
    <source>
        <dbReference type="ARBA" id="ARBA00022574"/>
    </source>
</evidence>
<evidence type="ECO:0000256" key="5">
    <source>
        <dbReference type="ARBA" id="ARBA00022737"/>
    </source>
</evidence>
<reference evidence="13 14" key="1">
    <citation type="submission" date="2019-03" db="EMBL/GenBank/DDBJ databases">
        <title>Rhodosporidium diobovatum UCD-FST 08-225 genome sequencing, assembly, and annotation.</title>
        <authorList>
            <person name="Fakankun I.U."/>
            <person name="Fristensky B."/>
            <person name="Levin D.B."/>
        </authorList>
    </citation>
    <scope>NUCLEOTIDE SEQUENCE [LARGE SCALE GENOMIC DNA]</scope>
    <source>
        <strain evidence="13 14">UCD-FST 08-225</strain>
    </source>
</reference>
<evidence type="ECO:0000256" key="7">
    <source>
        <dbReference type="ARBA" id="ARBA00022892"/>
    </source>
</evidence>
<evidence type="ECO:0000256" key="9">
    <source>
        <dbReference type="ARBA" id="ARBA00022989"/>
    </source>
</evidence>
<keyword evidence="7" id="KW-0931">ER-Golgi transport</keyword>
<keyword evidence="14" id="KW-1185">Reference proteome</keyword>
<dbReference type="PROSITE" id="PS50082">
    <property type="entry name" value="WD_REPEATS_2"/>
    <property type="match status" value="1"/>
</dbReference>
<dbReference type="SUPFAM" id="SSF50998">
    <property type="entry name" value="Quinoprotein alcohol dehydrogenase-like"/>
    <property type="match status" value="1"/>
</dbReference>
<keyword evidence="2" id="KW-0813">Transport</keyword>
<sequence>MPAEPTPTTLSPEPGTASKTSFPLDVRFPVYSIAFLDDHRVVLAGGGGSSRTGVKNRLSMYSVDVKKRQISLIDEHELSKEEDAPMTIAVHHKSKAIVAGINSSAAQLEKGVNENVRVFSYTDDKITYEKRRQTITSTDPDHYQKVTAFARIGSSPALAVGTTNSQLSLLDFPDLDDLFPTLNYDGEEIYDADFDDESDMLVGTSSNKLCVWSTRPRGKDVEADALQVIERPILKKELACTFRAAKFGRGPTASNLYTVVNASPAATSGPRSRRPPAGSKKAFVSLWDTRAWKLLKTRTVSQKPVTAFDVSDDGTLLAYGSSDLSVGILDAVTLRPILTVLHAHDFPVTSLKFNPSASVLVSGSADNSIRVIEVPSASQRGGSSATYAVLMTLLVLLVAILIQQTFGDDLLAAARQAL</sequence>
<dbReference type="STRING" id="5288.A0A5C5G6S0"/>
<dbReference type="Gene3D" id="2.130.10.10">
    <property type="entry name" value="YVTN repeat-like/Quinoprotein amine dehydrogenase"/>
    <property type="match status" value="1"/>
</dbReference>
<evidence type="ECO:0000256" key="10">
    <source>
        <dbReference type="ARBA" id="ARBA00023136"/>
    </source>
</evidence>
<dbReference type="PROSITE" id="PS50294">
    <property type="entry name" value="WD_REPEATS_REGION"/>
    <property type="match status" value="1"/>
</dbReference>
<dbReference type="PANTHER" id="PTHR23284:SF0">
    <property type="entry name" value="PROLACTIN REGULATORY ELEMENT-BINDING PROTEIN"/>
    <property type="match status" value="1"/>
</dbReference>
<gene>
    <name evidence="13" type="ORF">DMC30DRAFT_413566</name>
</gene>
<keyword evidence="3 11" id="KW-0853">WD repeat</keyword>
<dbReference type="EMBL" id="SOZI01000005">
    <property type="protein sequence ID" value="TNY24082.1"/>
    <property type="molecule type" value="Genomic_DNA"/>
</dbReference>
<dbReference type="SMART" id="SM00320">
    <property type="entry name" value="WD40"/>
    <property type="match status" value="4"/>
</dbReference>
<feature type="transmembrane region" description="Helical" evidence="12">
    <location>
        <begin position="385"/>
        <end position="402"/>
    </location>
</feature>
<comment type="subcellular location">
    <subcellularLocation>
        <location evidence="1">Endoplasmic reticulum membrane</location>
        <topology evidence="1">Single-pass type II membrane protein</topology>
    </subcellularLocation>
</comment>
<dbReference type="InterPro" id="IPR001680">
    <property type="entry name" value="WD40_rpt"/>
</dbReference>
<dbReference type="Pfam" id="PF00400">
    <property type="entry name" value="WD40"/>
    <property type="match status" value="1"/>
</dbReference>
<dbReference type="GO" id="GO:0003400">
    <property type="term" value="P:regulation of COPII vesicle coating"/>
    <property type="evidence" value="ECO:0007669"/>
    <property type="project" value="TreeGrafter"/>
</dbReference>
<dbReference type="GO" id="GO:0005085">
    <property type="term" value="F:guanyl-nucleotide exchange factor activity"/>
    <property type="evidence" value="ECO:0007669"/>
    <property type="project" value="InterPro"/>
</dbReference>
<accession>A0A5C5G6S0</accession>
<evidence type="ECO:0000313" key="13">
    <source>
        <dbReference type="EMBL" id="TNY24082.1"/>
    </source>
</evidence>
<evidence type="ECO:0000256" key="2">
    <source>
        <dbReference type="ARBA" id="ARBA00022448"/>
    </source>
</evidence>
<name>A0A5C5G6S0_9BASI</name>
<evidence type="ECO:0000256" key="12">
    <source>
        <dbReference type="SAM" id="Phobius"/>
    </source>
</evidence>